<keyword evidence="2" id="KW-0548">Nucleotidyltransferase</keyword>
<name>A0AAV4F3D1_9GAST</name>
<dbReference type="GO" id="GO:0003964">
    <property type="term" value="F:RNA-directed DNA polymerase activity"/>
    <property type="evidence" value="ECO:0007669"/>
    <property type="project" value="UniProtKB-KW"/>
</dbReference>
<dbReference type="AlphaFoldDB" id="A0AAV4F3D1"/>
<sequence>MCKSKTRKIRNGGPQGSVISPTLFNIYTSGMPETNSLQLGYSDDYVLIHQSKEWAEIEDTLSKDITALKEYFDTWNLKMNTTKSVATAFYLNNHEA</sequence>
<gene>
    <name evidence="2" type="ORF">ElyMa_003701900</name>
</gene>
<keyword evidence="2" id="KW-0695">RNA-directed DNA polymerase</keyword>
<feature type="domain" description="Reverse transcriptase" evidence="1">
    <location>
        <begin position="1"/>
        <end position="96"/>
    </location>
</feature>
<dbReference type="SUPFAM" id="SSF56672">
    <property type="entry name" value="DNA/RNA polymerases"/>
    <property type="match status" value="1"/>
</dbReference>
<protein>
    <submittedName>
        <fullName evidence="2">RNA-directed DNA polymerase from mobile element jockey</fullName>
    </submittedName>
</protein>
<keyword evidence="3" id="KW-1185">Reference proteome</keyword>
<dbReference type="PROSITE" id="PS50878">
    <property type="entry name" value="RT_POL"/>
    <property type="match status" value="1"/>
</dbReference>
<dbReference type="EMBL" id="BMAT01007591">
    <property type="protein sequence ID" value="GFR67271.1"/>
    <property type="molecule type" value="Genomic_DNA"/>
</dbReference>
<dbReference type="InterPro" id="IPR043502">
    <property type="entry name" value="DNA/RNA_pol_sf"/>
</dbReference>
<comment type="caution">
    <text evidence="2">The sequence shown here is derived from an EMBL/GenBank/DDBJ whole genome shotgun (WGS) entry which is preliminary data.</text>
</comment>
<dbReference type="PANTHER" id="PTHR36688:SF1">
    <property type="entry name" value="ENDONUCLEASE_EXONUCLEASE_PHOSPHATASE DOMAIN-CONTAINING PROTEIN"/>
    <property type="match status" value="1"/>
</dbReference>
<organism evidence="2 3">
    <name type="scientific">Elysia marginata</name>
    <dbReference type="NCBI Taxonomy" id="1093978"/>
    <lineage>
        <taxon>Eukaryota</taxon>
        <taxon>Metazoa</taxon>
        <taxon>Spiralia</taxon>
        <taxon>Lophotrochozoa</taxon>
        <taxon>Mollusca</taxon>
        <taxon>Gastropoda</taxon>
        <taxon>Heterobranchia</taxon>
        <taxon>Euthyneura</taxon>
        <taxon>Panpulmonata</taxon>
        <taxon>Sacoglossa</taxon>
        <taxon>Placobranchoidea</taxon>
        <taxon>Plakobranchidae</taxon>
        <taxon>Elysia</taxon>
    </lineage>
</organism>
<dbReference type="Proteomes" id="UP000762676">
    <property type="component" value="Unassembled WGS sequence"/>
</dbReference>
<evidence type="ECO:0000313" key="2">
    <source>
        <dbReference type="EMBL" id="GFR67271.1"/>
    </source>
</evidence>
<dbReference type="InterPro" id="IPR000477">
    <property type="entry name" value="RT_dom"/>
</dbReference>
<dbReference type="PANTHER" id="PTHR36688">
    <property type="entry name" value="ENDO/EXONUCLEASE/PHOSPHATASE DOMAIN-CONTAINING PROTEIN"/>
    <property type="match status" value="1"/>
</dbReference>
<keyword evidence="2" id="KW-0808">Transferase</keyword>
<dbReference type="Pfam" id="PF00078">
    <property type="entry name" value="RVT_1"/>
    <property type="match status" value="1"/>
</dbReference>
<dbReference type="InterPro" id="IPR052560">
    <property type="entry name" value="RdDP_mobile_element"/>
</dbReference>
<evidence type="ECO:0000259" key="1">
    <source>
        <dbReference type="PROSITE" id="PS50878"/>
    </source>
</evidence>
<accession>A0AAV4F3D1</accession>
<proteinExistence type="predicted"/>
<evidence type="ECO:0000313" key="3">
    <source>
        <dbReference type="Proteomes" id="UP000762676"/>
    </source>
</evidence>
<reference evidence="2 3" key="1">
    <citation type="journal article" date="2021" name="Elife">
        <title>Chloroplast acquisition without the gene transfer in kleptoplastic sea slugs, Plakobranchus ocellatus.</title>
        <authorList>
            <person name="Maeda T."/>
            <person name="Takahashi S."/>
            <person name="Yoshida T."/>
            <person name="Shimamura S."/>
            <person name="Takaki Y."/>
            <person name="Nagai Y."/>
            <person name="Toyoda A."/>
            <person name="Suzuki Y."/>
            <person name="Arimoto A."/>
            <person name="Ishii H."/>
            <person name="Satoh N."/>
            <person name="Nishiyama T."/>
            <person name="Hasebe M."/>
            <person name="Maruyama T."/>
            <person name="Minagawa J."/>
            <person name="Obokata J."/>
            <person name="Shigenobu S."/>
        </authorList>
    </citation>
    <scope>NUCLEOTIDE SEQUENCE [LARGE SCALE GENOMIC DNA]</scope>
</reference>